<gene>
    <name evidence="1" type="ORF">PB01_07045</name>
</gene>
<dbReference type="Proteomes" id="UP000325517">
    <property type="component" value="Chromosome"/>
</dbReference>
<dbReference type="AlphaFoldDB" id="A0A5J6SKT5"/>
<proteinExistence type="predicted"/>
<organism evidence="1 2">
    <name type="scientific">Psychrobacillus glaciei</name>
    <dbReference type="NCBI Taxonomy" id="2283160"/>
    <lineage>
        <taxon>Bacteria</taxon>
        <taxon>Bacillati</taxon>
        <taxon>Bacillota</taxon>
        <taxon>Bacilli</taxon>
        <taxon>Bacillales</taxon>
        <taxon>Bacillaceae</taxon>
        <taxon>Psychrobacillus</taxon>
    </lineage>
</organism>
<sequence length="120" mass="13374">MILVTMLVLALLVACSKKGKVATYQGESENWRASYDFGESTTSYTIAYISKDKVPETIDYDISLRVSNRKATNSPLDKSGIIYSTKPTTSNESLQLVDGESISIKINWEDKTEKLILTKN</sequence>
<accession>A0A5J6SKT5</accession>
<dbReference type="KEGG" id="psyo:PB01_07045"/>
<evidence type="ECO:0000313" key="2">
    <source>
        <dbReference type="Proteomes" id="UP000325517"/>
    </source>
</evidence>
<reference evidence="1 2" key="1">
    <citation type="submission" date="2018-07" db="EMBL/GenBank/DDBJ databases">
        <title>Complete genome sequence of Psychrobacillus sp. PB01, isolated from iceberg, and comparative genome analysis of Psychrobacillus strains.</title>
        <authorList>
            <person name="Lee P.C."/>
        </authorList>
    </citation>
    <scope>NUCLEOTIDE SEQUENCE [LARGE SCALE GENOMIC DNA]</scope>
    <source>
        <strain evidence="1 2">PB01</strain>
    </source>
</reference>
<dbReference type="EMBL" id="CP031223">
    <property type="protein sequence ID" value="QFF98606.1"/>
    <property type="molecule type" value="Genomic_DNA"/>
</dbReference>
<keyword evidence="2" id="KW-1185">Reference proteome</keyword>
<protein>
    <submittedName>
        <fullName evidence="1">Uncharacterized protein</fullName>
    </submittedName>
</protein>
<name>A0A5J6SKT5_9BACI</name>
<evidence type="ECO:0000313" key="1">
    <source>
        <dbReference type="EMBL" id="QFF98606.1"/>
    </source>
</evidence>